<dbReference type="AlphaFoldDB" id="A0A1Y1JEA4"/>
<comment type="similarity">
    <text evidence="2">Belongs to the pterin-4-alpha-carbinolamine dehydratase family.</text>
</comment>
<gene>
    <name evidence="6" type="ORF">PGO_090590</name>
</gene>
<dbReference type="EMBL" id="BDQF01000010">
    <property type="protein sequence ID" value="GAW80861.1"/>
    <property type="molecule type" value="Genomic_DNA"/>
</dbReference>
<dbReference type="OMA" id="LATIPQW"/>
<dbReference type="GO" id="GO:0008124">
    <property type="term" value="F:4-alpha-hydroxytetrahydrobiopterin dehydratase activity"/>
    <property type="evidence" value="ECO:0007669"/>
    <property type="project" value="UniProtKB-EC"/>
</dbReference>
<proteinExistence type="inferred from homology"/>
<dbReference type="GO" id="GO:0006729">
    <property type="term" value="P:tetrahydrobiopterin biosynthetic process"/>
    <property type="evidence" value="ECO:0007669"/>
    <property type="project" value="InterPro"/>
</dbReference>
<dbReference type="Gene3D" id="3.30.1360.20">
    <property type="entry name" value="Transcriptional coactivator/pterin dehydratase"/>
    <property type="match status" value="1"/>
</dbReference>
<name>A0A1Y1JEA4_PLAGO</name>
<evidence type="ECO:0000313" key="6">
    <source>
        <dbReference type="EMBL" id="GAW80861.1"/>
    </source>
</evidence>
<dbReference type="SUPFAM" id="SSF55248">
    <property type="entry name" value="PCD-like"/>
    <property type="match status" value="1"/>
</dbReference>
<dbReference type="Proteomes" id="UP000195521">
    <property type="component" value="Unassembled WGS sequence"/>
</dbReference>
<accession>A0A1Y1JEA4</accession>
<comment type="caution">
    <text evidence="6">The sequence shown here is derived from an EMBL/GenBank/DDBJ whole genome shotgun (WGS) entry which is preliminary data.</text>
</comment>
<dbReference type="EC" id="4.2.1.96" evidence="3"/>
<dbReference type="InterPro" id="IPR036428">
    <property type="entry name" value="PCD_sf"/>
</dbReference>
<evidence type="ECO:0000313" key="7">
    <source>
        <dbReference type="Proteomes" id="UP000195521"/>
    </source>
</evidence>
<dbReference type="PANTHER" id="PTHR12599">
    <property type="entry name" value="PTERIN-4-ALPHA-CARBINOLAMINE DEHYDRATASE"/>
    <property type="match status" value="1"/>
</dbReference>
<evidence type="ECO:0000256" key="4">
    <source>
        <dbReference type="ARBA" id="ARBA00023239"/>
    </source>
</evidence>
<evidence type="ECO:0000256" key="3">
    <source>
        <dbReference type="ARBA" id="ARBA00013252"/>
    </source>
</evidence>
<comment type="catalytic activity">
    <reaction evidence="1">
        <text>(4aS,6R)-4a-hydroxy-L-erythro-5,6,7,8-tetrahydrobiopterin = (6R)-L-erythro-6,7-dihydrobiopterin + H2O</text>
        <dbReference type="Rhea" id="RHEA:11920"/>
        <dbReference type="ChEBI" id="CHEBI:15377"/>
        <dbReference type="ChEBI" id="CHEBI:15642"/>
        <dbReference type="ChEBI" id="CHEBI:43120"/>
        <dbReference type="EC" id="4.2.1.96"/>
    </reaction>
</comment>
<keyword evidence="4" id="KW-0456">Lyase</keyword>
<organism evidence="6 7">
    <name type="scientific">Plasmodium gonderi</name>
    <dbReference type="NCBI Taxonomy" id="77519"/>
    <lineage>
        <taxon>Eukaryota</taxon>
        <taxon>Sar</taxon>
        <taxon>Alveolata</taxon>
        <taxon>Apicomplexa</taxon>
        <taxon>Aconoidasida</taxon>
        <taxon>Haemosporida</taxon>
        <taxon>Plasmodiidae</taxon>
        <taxon>Plasmodium</taxon>
        <taxon>Plasmodium (Plasmodium)</taxon>
    </lineage>
</organism>
<dbReference type="CDD" id="cd00488">
    <property type="entry name" value="PCD_DCoH"/>
    <property type="match status" value="1"/>
</dbReference>
<evidence type="ECO:0000256" key="2">
    <source>
        <dbReference type="ARBA" id="ARBA00006472"/>
    </source>
</evidence>
<evidence type="ECO:0000256" key="1">
    <source>
        <dbReference type="ARBA" id="ARBA00001554"/>
    </source>
</evidence>
<dbReference type="PANTHER" id="PTHR12599:SF0">
    <property type="entry name" value="PTERIN-4-ALPHA-CARBINOLAMINE DEHYDRATASE"/>
    <property type="match status" value="1"/>
</dbReference>
<dbReference type="RefSeq" id="XP_028543450.1">
    <property type="nucleotide sequence ID" value="XM_028687649.1"/>
</dbReference>
<reference evidence="7" key="1">
    <citation type="submission" date="2017-04" db="EMBL/GenBank/DDBJ databases">
        <title>Plasmodium gonderi genome.</title>
        <authorList>
            <person name="Arisue N."/>
            <person name="Honma H."/>
            <person name="Kawai S."/>
            <person name="Tougan T."/>
            <person name="Tanabe K."/>
            <person name="Horii T."/>
        </authorList>
    </citation>
    <scope>NUCLEOTIDE SEQUENCE [LARGE SCALE GENOMIC DNA]</scope>
    <source>
        <strain evidence="7">ATCC 30045</strain>
    </source>
</reference>
<protein>
    <recommendedName>
        <fullName evidence="3">4a-hydroxytetrahydrobiopterin dehydratase</fullName>
        <ecNumber evidence="3">4.2.1.96</ecNumber>
    </recommendedName>
    <alternativeName>
        <fullName evidence="5">4-alpha-hydroxy-tetrahydropterin dehydratase</fullName>
    </alternativeName>
</protein>
<dbReference type="GeneID" id="39747579"/>
<sequence length="113" mass="13355">MTNFNKKQINALLPLWSYKTKKGYYDYIQRKVLFPSFSQACSFMKEMFTENEKMNHHCKYINDYTKVKIKMYTHSKNCVSAKDVAFANIVDRALNNYEHTVIKENNSDGMTDT</sequence>
<dbReference type="Pfam" id="PF01329">
    <property type="entry name" value="Pterin_4a"/>
    <property type="match status" value="1"/>
</dbReference>
<dbReference type="OrthoDB" id="277398at2759"/>
<evidence type="ECO:0000256" key="5">
    <source>
        <dbReference type="ARBA" id="ARBA00030497"/>
    </source>
</evidence>
<dbReference type="InterPro" id="IPR001533">
    <property type="entry name" value="Pterin_deHydtase"/>
</dbReference>
<keyword evidence="7" id="KW-1185">Reference proteome</keyword>